<keyword evidence="1" id="KW-0472">Membrane</keyword>
<dbReference type="EMBL" id="VXIS01000160">
    <property type="protein sequence ID" value="KAA8900004.1"/>
    <property type="molecule type" value="Genomic_DNA"/>
</dbReference>
<sequence>MPSPGLYALSLLPLLCLHLPLTLLLLYTLTHAAGLRQLVKSAFHLAGYTALTWVFLLTLLSWHTRTLAVGAPQELGGVAVVLCSWIAACISSSSSSHGRRRRAAAAAGAVAATEAAALAAGYFLRPAGYYWIYMLVHTLSTLSCALLLLLFAQLPLSRRLSLLLLSLGASLARQALHLAPHTTNTRYVADTLHLLALSCIYAFALLLLLLGVPAASAPPSCWCCCARDRRKALDSAAATGGISIPGAGFYRAWVVGGRGRGREVEEGIWVSHGWQVVTEPREVVEARDV</sequence>
<feature type="transmembrane region" description="Helical" evidence="1">
    <location>
        <begin position="103"/>
        <end position="124"/>
    </location>
</feature>
<feature type="transmembrane region" description="Helical" evidence="1">
    <location>
        <begin position="192"/>
        <end position="212"/>
    </location>
</feature>
<evidence type="ECO:0000256" key="1">
    <source>
        <dbReference type="SAM" id="Phobius"/>
    </source>
</evidence>
<organism evidence="2 3">
    <name type="scientific">Sphaerosporella brunnea</name>
    <dbReference type="NCBI Taxonomy" id="1250544"/>
    <lineage>
        <taxon>Eukaryota</taxon>
        <taxon>Fungi</taxon>
        <taxon>Dikarya</taxon>
        <taxon>Ascomycota</taxon>
        <taxon>Pezizomycotina</taxon>
        <taxon>Pezizomycetes</taxon>
        <taxon>Pezizales</taxon>
        <taxon>Pyronemataceae</taxon>
        <taxon>Sphaerosporella</taxon>
    </lineage>
</organism>
<gene>
    <name evidence="2" type="ORF">FN846DRAFT_989747</name>
</gene>
<feature type="transmembrane region" description="Helical" evidence="1">
    <location>
        <begin position="75"/>
        <end position="91"/>
    </location>
</feature>
<evidence type="ECO:0000313" key="2">
    <source>
        <dbReference type="EMBL" id="KAA8900004.1"/>
    </source>
</evidence>
<comment type="caution">
    <text evidence="2">The sequence shown here is derived from an EMBL/GenBank/DDBJ whole genome shotgun (WGS) entry which is preliminary data.</text>
</comment>
<feature type="transmembrane region" description="Helical" evidence="1">
    <location>
        <begin position="6"/>
        <end position="30"/>
    </location>
</feature>
<reference evidence="2 3" key="1">
    <citation type="submission" date="2019-09" db="EMBL/GenBank/DDBJ databases">
        <title>Draft genome of the ectomycorrhizal ascomycete Sphaerosporella brunnea.</title>
        <authorList>
            <consortium name="DOE Joint Genome Institute"/>
            <person name="Benucci G.M."/>
            <person name="Marozzi G."/>
            <person name="Antonielli L."/>
            <person name="Sanchez S."/>
            <person name="Marco P."/>
            <person name="Wang X."/>
            <person name="Falini L.B."/>
            <person name="Barry K."/>
            <person name="Haridas S."/>
            <person name="Lipzen A."/>
            <person name="Labutti K."/>
            <person name="Grigoriev I.V."/>
            <person name="Murat C."/>
            <person name="Martin F."/>
            <person name="Albertini E."/>
            <person name="Donnini D."/>
            <person name="Bonito G."/>
        </authorList>
    </citation>
    <scope>NUCLEOTIDE SEQUENCE [LARGE SCALE GENOMIC DNA]</scope>
    <source>
        <strain evidence="2 3">Sb_GMNB300</strain>
    </source>
</reference>
<keyword evidence="3" id="KW-1185">Reference proteome</keyword>
<accession>A0A5J5EQ87</accession>
<keyword evidence="1" id="KW-0812">Transmembrane</keyword>
<dbReference type="AlphaFoldDB" id="A0A5J5EQ87"/>
<feature type="transmembrane region" description="Helical" evidence="1">
    <location>
        <begin position="130"/>
        <end position="150"/>
    </location>
</feature>
<dbReference type="Proteomes" id="UP000326924">
    <property type="component" value="Unassembled WGS sequence"/>
</dbReference>
<evidence type="ECO:0000313" key="3">
    <source>
        <dbReference type="Proteomes" id="UP000326924"/>
    </source>
</evidence>
<name>A0A5J5EQ87_9PEZI</name>
<protein>
    <submittedName>
        <fullName evidence="2">Uncharacterized protein</fullName>
    </submittedName>
</protein>
<dbReference type="InParanoid" id="A0A5J5EQ87"/>
<feature type="transmembrane region" description="Helical" evidence="1">
    <location>
        <begin position="42"/>
        <end position="63"/>
    </location>
</feature>
<keyword evidence="1" id="KW-1133">Transmembrane helix</keyword>
<proteinExistence type="predicted"/>